<organism evidence="1">
    <name type="scientific">uncultured Caudovirales phage</name>
    <dbReference type="NCBI Taxonomy" id="2100421"/>
    <lineage>
        <taxon>Viruses</taxon>
        <taxon>Duplodnaviria</taxon>
        <taxon>Heunggongvirae</taxon>
        <taxon>Uroviricota</taxon>
        <taxon>Caudoviricetes</taxon>
        <taxon>Peduoviridae</taxon>
        <taxon>Maltschvirus</taxon>
        <taxon>Maltschvirus maltsch</taxon>
    </lineage>
</organism>
<accession>A0A6J5M2T9</accession>
<protein>
    <submittedName>
        <fullName evidence="1">Uncharacterized protein</fullName>
    </submittedName>
</protein>
<evidence type="ECO:0000313" key="1">
    <source>
        <dbReference type="EMBL" id="CAB4139300.1"/>
    </source>
</evidence>
<proteinExistence type="predicted"/>
<dbReference type="EMBL" id="LR796359">
    <property type="protein sequence ID" value="CAB4139300.1"/>
    <property type="molecule type" value="Genomic_DNA"/>
</dbReference>
<reference evidence="1" key="1">
    <citation type="submission" date="2020-04" db="EMBL/GenBank/DDBJ databases">
        <authorList>
            <person name="Chiriac C."/>
            <person name="Salcher M."/>
            <person name="Ghai R."/>
            <person name="Kavagutti S V."/>
        </authorList>
    </citation>
    <scope>NUCLEOTIDE SEQUENCE</scope>
</reference>
<gene>
    <name evidence="1" type="ORF">UFOVP336_33</name>
</gene>
<name>A0A6J5M2T9_9CAUD</name>
<sequence length="90" mass="10510">MKYNEKLEAMIGFVEDNFTNVKELVEWLELTIEDVVQCFPDALVNSYEKVFPLDLEELDDLSEAEELVAWNGVEVFGMFNPMEDLLDDER</sequence>